<dbReference type="CDD" id="cd00170">
    <property type="entry name" value="SEC14"/>
    <property type="match status" value="1"/>
</dbReference>
<dbReference type="InterPro" id="IPR036273">
    <property type="entry name" value="CRAL/TRIO_N_dom_sf"/>
</dbReference>
<accession>A0A9N9TQX3</accession>
<proteinExistence type="predicted"/>
<dbReference type="AlphaFoldDB" id="A0A9N9TQX3"/>
<organism evidence="2 3">
    <name type="scientific">Phyllotreta striolata</name>
    <name type="common">Striped flea beetle</name>
    <name type="synonym">Crioceris striolata</name>
    <dbReference type="NCBI Taxonomy" id="444603"/>
    <lineage>
        <taxon>Eukaryota</taxon>
        <taxon>Metazoa</taxon>
        <taxon>Ecdysozoa</taxon>
        <taxon>Arthropoda</taxon>
        <taxon>Hexapoda</taxon>
        <taxon>Insecta</taxon>
        <taxon>Pterygota</taxon>
        <taxon>Neoptera</taxon>
        <taxon>Endopterygota</taxon>
        <taxon>Coleoptera</taxon>
        <taxon>Polyphaga</taxon>
        <taxon>Cucujiformia</taxon>
        <taxon>Chrysomeloidea</taxon>
        <taxon>Chrysomelidae</taxon>
        <taxon>Galerucinae</taxon>
        <taxon>Alticini</taxon>
        <taxon>Phyllotreta</taxon>
    </lineage>
</organism>
<name>A0A9N9TQX3_PHYSR</name>
<keyword evidence="3" id="KW-1185">Reference proteome</keyword>
<dbReference type="InterPro" id="IPR001251">
    <property type="entry name" value="CRAL-TRIO_dom"/>
</dbReference>
<dbReference type="GO" id="GO:1902936">
    <property type="term" value="F:phosphatidylinositol bisphosphate binding"/>
    <property type="evidence" value="ECO:0007669"/>
    <property type="project" value="TreeGrafter"/>
</dbReference>
<feature type="domain" description="CRAL-TRIO" evidence="1">
    <location>
        <begin position="85"/>
        <end position="251"/>
    </location>
</feature>
<dbReference type="GO" id="GO:0016020">
    <property type="term" value="C:membrane"/>
    <property type="evidence" value="ECO:0007669"/>
    <property type="project" value="TreeGrafter"/>
</dbReference>
<dbReference type="EMBL" id="OU900097">
    <property type="protein sequence ID" value="CAG9861503.1"/>
    <property type="molecule type" value="Genomic_DNA"/>
</dbReference>
<dbReference type="SMART" id="SM00516">
    <property type="entry name" value="SEC14"/>
    <property type="match status" value="1"/>
</dbReference>
<dbReference type="Pfam" id="PF00650">
    <property type="entry name" value="CRAL_TRIO"/>
    <property type="match status" value="1"/>
</dbReference>
<gene>
    <name evidence="2" type="ORF">PHYEVI_LOCUS7842</name>
</gene>
<evidence type="ECO:0000259" key="1">
    <source>
        <dbReference type="PROSITE" id="PS50191"/>
    </source>
</evidence>
<dbReference type="PROSITE" id="PS50191">
    <property type="entry name" value="CRAL_TRIO"/>
    <property type="match status" value="1"/>
</dbReference>
<dbReference type="SUPFAM" id="SSF46938">
    <property type="entry name" value="CRAL/TRIO N-terminal domain"/>
    <property type="match status" value="1"/>
</dbReference>
<dbReference type="Proteomes" id="UP001153712">
    <property type="component" value="Chromosome 4"/>
</dbReference>
<dbReference type="SUPFAM" id="SSF52087">
    <property type="entry name" value="CRAL/TRIO domain"/>
    <property type="match status" value="1"/>
</dbReference>
<evidence type="ECO:0000313" key="2">
    <source>
        <dbReference type="EMBL" id="CAG9861503.1"/>
    </source>
</evidence>
<reference evidence="2" key="1">
    <citation type="submission" date="2022-01" db="EMBL/GenBank/DDBJ databases">
        <authorList>
            <person name="King R."/>
        </authorList>
    </citation>
    <scope>NUCLEOTIDE SEQUENCE</scope>
</reference>
<dbReference type="PANTHER" id="PTHR10174">
    <property type="entry name" value="ALPHA-TOCOPHEROL TRANSFER PROTEIN-RELATED"/>
    <property type="match status" value="1"/>
</dbReference>
<evidence type="ECO:0000313" key="3">
    <source>
        <dbReference type="Proteomes" id="UP001153712"/>
    </source>
</evidence>
<protein>
    <recommendedName>
        <fullName evidence="1">CRAL-TRIO domain-containing protein</fullName>
    </recommendedName>
</protein>
<sequence>MPFKFKFKAEDLISKGRTSAENVDAIKSWLQTIEDEFVPKNLPDEMIVLFLLCCENRPELTKQTITWNFKLKRQCPELHDNRIVTKDTELMFDIWSIVSSPKRTPENYVIHYLRLNDADCKKFDLTEIFRATLMLMDVSLRRTADPPDGLVVVMDFGLAGLRHLTKMNLDLMRHYFNYLQEALPMKMRAIHYLNSNFALKKVFSLIKFLIKNDLFDTMTFHPPGVSDEYFYEFIPKDCLPKDYGGDMPSLNDLTKLTRQQFIDCEEYWKTEENLRKNIE</sequence>
<dbReference type="Gene3D" id="3.40.525.10">
    <property type="entry name" value="CRAL-TRIO lipid binding domain"/>
    <property type="match status" value="1"/>
</dbReference>
<dbReference type="OrthoDB" id="1434354at2759"/>
<dbReference type="PANTHER" id="PTHR10174:SF213">
    <property type="entry name" value="CRAL-TRIO DOMAIN-CONTAINING PROTEIN"/>
    <property type="match status" value="1"/>
</dbReference>
<dbReference type="InterPro" id="IPR036865">
    <property type="entry name" value="CRAL-TRIO_dom_sf"/>
</dbReference>